<dbReference type="RefSeq" id="WP_221919255.1">
    <property type="nucleotide sequence ID" value="NZ_CP173660.1"/>
</dbReference>
<gene>
    <name evidence="3" type="ORF">FLB61_01980</name>
</gene>
<dbReference type="PANTHER" id="PTHR38730">
    <property type="entry name" value="SLL7028 PROTEIN"/>
    <property type="match status" value="1"/>
</dbReference>
<comment type="caution">
    <text evidence="3">The sequence shown here is derived from an EMBL/GenBank/DDBJ whole genome shotgun (WGS) entry which is preliminary data.</text>
</comment>
<name>A0ABS7L4D1_9FIRM</name>
<reference evidence="3 4" key="1">
    <citation type="journal article" date="2020" name="New Microbes New Infect">
        <title>Sellimonas caecigallum sp. nov., description and genome sequence of a new member of the Sellimonas genus isolated from the cecum of feral chicken.</title>
        <authorList>
            <person name="Wongkuna S."/>
            <person name="Ghimire S."/>
            <person name="Antony L."/>
            <person name="Chankhamhaengdecha S."/>
            <person name="Janvilisri T."/>
            <person name="Scaria J."/>
        </authorList>
    </citation>
    <scope>NUCLEOTIDE SEQUENCE [LARGE SCALE GENOMIC DNA]</scope>
    <source>
        <strain evidence="3 4">SW451</strain>
    </source>
</reference>
<proteinExistence type="predicted"/>
<feature type="domain" description="Putative metallopeptidase" evidence="2">
    <location>
        <begin position="26"/>
        <end position="244"/>
    </location>
</feature>
<dbReference type="CDD" id="cd00198">
    <property type="entry name" value="vWFA"/>
    <property type="match status" value="1"/>
</dbReference>
<organism evidence="3 4">
    <name type="scientific">Sellimonas caecigallum</name>
    <dbReference type="NCBI Taxonomy" id="2592333"/>
    <lineage>
        <taxon>Bacteria</taxon>
        <taxon>Bacillati</taxon>
        <taxon>Bacillota</taxon>
        <taxon>Clostridia</taxon>
        <taxon>Lachnospirales</taxon>
        <taxon>Lachnospiraceae</taxon>
        <taxon>Sellimonas</taxon>
    </lineage>
</organism>
<dbReference type="InterPro" id="IPR025154">
    <property type="entry name" value="Put_metallopeptidase_dom"/>
</dbReference>
<feature type="domain" description="VWA-like" evidence="1">
    <location>
        <begin position="293"/>
        <end position="432"/>
    </location>
</feature>
<evidence type="ECO:0000259" key="1">
    <source>
        <dbReference type="Pfam" id="PF09967"/>
    </source>
</evidence>
<dbReference type="SUPFAM" id="SSF53300">
    <property type="entry name" value="vWA-like"/>
    <property type="match status" value="1"/>
</dbReference>
<dbReference type="PANTHER" id="PTHR38730:SF1">
    <property type="entry name" value="SLL7028 PROTEIN"/>
    <property type="match status" value="1"/>
</dbReference>
<dbReference type="EMBL" id="VIRV01000001">
    <property type="protein sequence ID" value="MBY0757880.1"/>
    <property type="molecule type" value="Genomic_DNA"/>
</dbReference>
<dbReference type="Pfam" id="PF09967">
    <property type="entry name" value="DUF2201"/>
    <property type="match status" value="1"/>
</dbReference>
<dbReference type="Gene3D" id="3.40.50.410">
    <property type="entry name" value="von Willebrand factor, type A domain"/>
    <property type="match status" value="1"/>
</dbReference>
<protein>
    <submittedName>
        <fullName evidence="3">VWA domain-containing protein</fullName>
    </submittedName>
</protein>
<evidence type="ECO:0000313" key="4">
    <source>
        <dbReference type="Proteomes" id="UP000779049"/>
    </source>
</evidence>
<dbReference type="Proteomes" id="UP000779049">
    <property type="component" value="Unassembled WGS sequence"/>
</dbReference>
<accession>A0ABS7L4D1</accession>
<evidence type="ECO:0000259" key="2">
    <source>
        <dbReference type="Pfam" id="PF13203"/>
    </source>
</evidence>
<keyword evidence="4" id="KW-1185">Reference proteome</keyword>
<dbReference type="Pfam" id="PF13203">
    <property type="entry name" value="DUF2201_N"/>
    <property type="match status" value="1"/>
</dbReference>
<evidence type="ECO:0000313" key="3">
    <source>
        <dbReference type="EMBL" id="MBY0757880.1"/>
    </source>
</evidence>
<sequence>METNETQQGEFSVQVEAIGKEILYVARNELYLKMRFMDVAFSSLRFSMDPEIQNIGTDGEMIWFHPAWLGGAYREDRRIVCRAYLHMVLHCLFGHLFVRGRREREFWDLSCNIAVESIIDSLSYPCVRMPMSYLRKEIYRRIRQETKVMTAQKIYAVITAWGMTETERVQMFEEFAADSHLFWPSPDKQKKTPNETENSWKEKSQQMELNLDTFANDQAKGAGSLLEQLRIENRKRYDYRDFLRKFSVWKEEIGIDQDAFDYGFYSYGLSLYGNMPLIEPQETKEVKKIEEFVIVIDTSMSCSGELVKKFLEETYDVLSQNNSFFRKVHIHILQCDERVQEDVKIEKEEDLKNYMDNLELRGGGGTDFRPAFAHIEEMEEQHIFRNLRGVIYFTDGQGIYPSRRPSFDTAFVFLEEEGKDIHVPAWAVKLVLEESIFMDEERNEQDEY</sequence>
<dbReference type="InterPro" id="IPR036465">
    <property type="entry name" value="vWFA_dom_sf"/>
</dbReference>
<dbReference type="InterPro" id="IPR018698">
    <property type="entry name" value="VWA-like_dom"/>
</dbReference>